<dbReference type="InParanoid" id="G3ID59"/>
<keyword evidence="1" id="KW-0472">Membrane</keyword>
<sequence>MWGGVYFGLGILSIMVWTALWQNPIDSSMRLVAHFLVDWGKRKILVFGYLSFSFSPFYSIPNSSLWDGTAHIQGRASSRIFCKYPHPKVCLTGNLGIS</sequence>
<evidence type="ECO:0000313" key="2">
    <source>
        <dbReference type="EMBL" id="EGW10369.1"/>
    </source>
</evidence>
<keyword evidence="1" id="KW-0812">Transmembrane</keyword>
<dbReference type="AlphaFoldDB" id="G3ID59"/>
<protein>
    <submittedName>
        <fullName evidence="2">Uncharacterized protein</fullName>
    </submittedName>
</protein>
<dbReference type="Proteomes" id="UP000001075">
    <property type="component" value="Unassembled WGS sequence"/>
</dbReference>
<name>G3ID59_CRIGR</name>
<reference evidence="3" key="1">
    <citation type="journal article" date="2011" name="Nat. Biotechnol.">
        <title>The genomic sequence of the Chinese hamster ovary (CHO)-K1 cell line.</title>
        <authorList>
            <person name="Xu X."/>
            <person name="Nagarajan H."/>
            <person name="Lewis N.E."/>
            <person name="Pan S."/>
            <person name="Cai Z."/>
            <person name="Liu X."/>
            <person name="Chen W."/>
            <person name="Xie M."/>
            <person name="Wang W."/>
            <person name="Hammond S."/>
            <person name="Andersen M.R."/>
            <person name="Neff N."/>
            <person name="Passarelli B."/>
            <person name="Koh W."/>
            <person name="Fan H.C."/>
            <person name="Wang J."/>
            <person name="Gui Y."/>
            <person name="Lee K.H."/>
            <person name="Betenbaugh M.J."/>
            <person name="Quake S.R."/>
            <person name="Famili I."/>
            <person name="Palsson B.O."/>
            <person name="Wang J."/>
        </authorList>
    </citation>
    <scope>NUCLEOTIDE SEQUENCE [LARGE SCALE GENOMIC DNA]</scope>
    <source>
        <strain evidence="3">CHO K1 cell line</strain>
    </source>
</reference>
<evidence type="ECO:0000313" key="3">
    <source>
        <dbReference type="Proteomes" id="UP000001075"/>
    </source>
</evidence>
<dbReference type="EMBL" id="JH002012">
    <property type="protein sequence ID" value="EGW10369.1"/>
    <property type="molecule type" value="Genomic_DNA"/>
</dbReference>
<feature type="transmembrane region" description="Helical" evidence="1">
    <location>
        <begin position="44"/>
        <end position="60"/>
    </location>
</feature>
<evidence type="ECO:0000256" key="1">
    <source>
        <dbReference type="SAM" id="Phobius"/>
    </source>
</evidence>
<organism evidence="2 3">
    <name type="scientific">Cricetulus griseus</name>
    <name type="common">Chinese hamster</name>
    <name type="synonym">Cricetulus barabensis griseus</name>
    <dbReference type="NCBI Taxonomy" id="10029"/>
    <lineage>
        <taxon>Eukaryota</taxon>
        <taxon>Metazoa</taxon>
        <taxon>Chordata</taxon>
        <taxon>Craniata</taxon>
        <taxon>Vertebrata</taxon>
        <taxon>Euteleostomi</taxon>
        <taxon>Mammalia</taxon>
        <taxon>Eutheria</taxon>
        <taxon>Euarchontoglires</taxon>
        <taxon>Glires</taxon>
        <taxon>Rodentia</taxon>
        <taxon>Myomorpha</taxon>
        <taxon>Muroidea</taxon>
        <taxon>Cricetidae</taxon>
        <taxon>Cricetinae</taxon>
        <taxon>Cricetulus</taxon>
    </lineage>
</organism>
<accession>G3ID59</accession>
<keyword evidence="1" id="KW-1133">Transmembrane helix</keyword>
<feature type="transmembrane region" description="Helical" evidence="1">
    <location>
        <begin position="6"/>
        <end position="23"/>
    </location>
</feature>
<gene>
    <name evidence="2" type="ORF">I79_021631</name>
</gene>
<proteinExistence type="predicted"/>